<name>A0A839DZA7_9PSEU</name>
<dbReference type="GO" id="GO:0005576">
    <property type="term" value="C:extracellular region"/>
    <property type="evidence" value="ECO:0007669"/>
    <property type="project" value="TreeGrafter"/>
</dbReference>
<dbReference type="Proteomes" id="UP000569329">
    <property type="component" value="Unassembled WGS sequence"/>
</dbReference>
<dbReference type="GO" id="GO:0017040">
    <property type="term" value="F:N-acylsphingosine amidohydrolase activity"/>
    <property type="evidence" value="ECO:0007669"/>
    <property type="project" value="InterPro"/>
</dbReference>
<dbReference type="AlphaFoldDB" id="A0A839DZA7"/>
<gene>
    <name evidence="5" type="ORF">FHX42_004223</name>
</gene>
<keyword evidence="2" id="KW-0862">Zinc</keyword>
<evidence type="ECO:0000259" key="4">
    <source>
        <dbReference type="Pfam" id="PF04734"/>
    </source>
</evidence>
<keyword evidence="2" id="KW-0479">Metal-binding</keyword>
<evidence type="ECO:0000256" key="1">
    <source>
        <dbReference type="PIRSR" id="PIRSR606823-1"/>
    </source>
</evidence>
<feature type="domain" description="Neutral/alkaline non-lysosomal ceramidase N-terminal" evidence="4">
    <location>
        <begin position="57"/>
        <end position="220"/>
    </location>
</feature>
<dbReference type="InterPro" id="IPR031329">
    <property type="entry name" value="NEUT/ALK_ceramidase_N"/>
</dbReference>
<dbReference type="InterPro" id="IPR006823">
    <property type="entry name" value="Ceramidase_alk"/>
</dbReference>
<dbReference type="GO" id="GO:0046514">
    <property type="term" value="P:ceramide catabolic process"/>
    <property type="evidence" value="ECO:0007669"/>
    <property type="project" value="InterPro"/>
</dbReference>
<dbReference type="GO" id="GO:0016020">
    <property type="term" value="C:membrane"/>
    <property type="evidence" value="ECO:0007669"/>
    <property type="project" value="GOC"/>
</dbReference>
<evidence type="ECO:0000256" key="3">
    <source>
        <dbReference type="SAM" id="MobiDB-lite"/>
    </source>
</evidence>
<dbReference type="PANTHER" id="PTHR12670:SF1">
    <property type="entry name" value="NEUTRAL CERAMIDASE"/>
    <property type="match status" value="1"/>
</dbReference>
<dbReference type="Pfam" id="PF04734">
    <property type="entry name" value="Ceramidase_alk"/>
    <property type="match status" value="1"/>
</dbReference>
<dbReference type="PROSITE" id="PS51318">
    <property type="entry name" value="TAT"/>
    <property type="match status" value="1"/>
</dbReference>
<comment type="caution">
    <text evidence="5">The sequence shown here is derived from an EMBL/GenBank/DDBJ whole genome shotgun (WGS) entry which is preliminary data.</text>
</comment>
<comment type="cofactor">
    <cofactor evidence="2">
        <name>Zn(2+)</name>
        <dbReference type="ChEBI" id="CHEBI:29105"/>
    </cofactor>
    <text evidence="2">Binds 1 zinc ion per subunit.</text>
</comment>
<evidence type="ECO:0000256" key="2">
    <source>
        <dbReference type="PIRSR" id="PIRSR606823-2"/>
    </source>
</evidence>
<evidence type="ECO:0000313" key="6">
    <source>
        <dbReference type="Proteomes" id="UP000569329"/>
    </source>
</evidence>
<keyword evidence="6" id="KW-1185">Reference proteome</keyword>
<dbReference type="GO" id="GO:0042759">
    <property type="term" value="P:long-chain fatty acid biosynthetic process"/>
    <property type="evidence" value="ECO:0007669"/>
    <property type="project" value="TreeGrafter"/>
</dbReference>
<dbReference type="GO" id="GO:0046512">
    <property type="term" value="P:sphingosine biosynthetic process"/>
    <property type="evidence" value="ECO:0007669"/>
    <property type="project" value="TreeGrafter"/>
</dbReference>
<feature type="active site" description="Nucleophile" evidence="1">
    <location>
        <position position="120"/>
    </location>
</feature>
<proteinExistence type="predicted"/>
<organism evidence="5 6">
    <name type="scientific">Halosaccharopolyspora lacisalsi</name>
    <dbReference type="NCBI Taxonomy" id="1000566"/>
    <lineage>
        <taxon>Bacteria</taxon>
        <taxon>Bacillati</taxon>
        <taxon>Actinomycetota</taxon>
        <taxon>Actinomycetes</taxon>
        <taxon>Pseudonocardiales</taxon>
        <taxon>Pseudonocardiaceae</taxon>
        <taxon>Halosaccharopolyspora</taxon>
    </lineage>
</organism>
<feature type="region of interest" description="Disordered" evidence="3">
    <location>
        <begin position="206"/>
        <end position="264"/>
    </location>
</feature>
<sequence length="264" mass="27501">MTRITITSEVEMHEGPSLGRRPLLKGAVAALATTGTTGSAQADAEPSAPYLVGRGDGPVGVINWFATHATSLSPDNTLISGDNKGYAAYRWEQEGSGVDHRSGEPGFVAAFAQSNSADMSPNLALKPGTGPTDDEFANTRIIGRRQYEAAAELARQPGRRMRGGVDFRTSHVDMSAVTVLPEFTGDGRTHSTCEAVLGAAFAAGAEDGPGPSIFEEGAGTTPSSAPSARPCTGLPPSSRTARRPRTSCWPSGRWAGRPRCCPSS</sequence>
<dbReference type="InterPro" id="IPR006311">
    <property type="entry name" value="TAT_signal"/>
</dbReference>
<evidence type="ECO:0000313" key="5">
    <source>
        <dbReference type="EMBL" id="MBA8826844.1"/>
    </source>
</evidence>
<feature type="binding site" evidence="2">
    <location>
        <position position="68"/>
    </location>
    <ligand>
        <name>Zn(2+)</name>
        <dbReference type="ChEBI" id="CHEBI:29105"/>
    </ligand>
</feature>
<reference evidence="5 6" key="1">
    <citation type="submission" date="2020-07" db="EMBL/GenBank/DDBJ databases">
        <title>Sequencing the genomes of 1000 actinobacteria strains.</title>
        <authorList>
            <person name="Klenk H.-P."/>
        </authorList>
    </citation>
    <scope>NUCLEOTIDE SEQUENCE [LARGE SCALE GENOMIC DNA]</scope>
    <source>
        <strain evidence="5 6">DSM 45975</strain>
    </source>
</reference>
<dbReference type="EMBL" id="JACGWZ010000006">
    <property type="protein sequence ID" value="MBA8826844.1"/>
    <property type="molecule type" value="Genomic_DNA"/>
</dbReference>
<accession>A0A839DZA7</accession>
<dbReference type="GO" id="GO:0046872">
    <property type="term" value="F:metal ion binding"/>
    <property type="evidence" value="ECO:0007669"/>
    <property type="project" value="UniProtKB-KW"/>
</dbReference>
<dbReference type="PANTHER" id="PTHR12670">
    <property type="entry name" value="CERAMIDASE"/>
    <property type="match status" value="1"/>
</dbReference>
<protein>
    <recommendedName>
        <fullName evidence="4">Neutral/alkaline non-lysosomal ceramidase N-terminal domain-containing protein</fullName>
    </recommendedName>
</protein>